<dbReference type="GO" id="GO:0016117">
    <property type="term" value="P:carotenoid biosynthetic process"/>
    <property type="evidence" value="ECO:0007669"/>
    <property type="project" value="UniProtKB-KW"/>
</dbReference>
<evidence type="ECO:0000259" key="6">
    <source>
        <dbReference type="Pfam" id="PF01593"/>
    </source>
</evidence>
<dbReference type="NCBIfam" id="TIGR02734">
    <property type="entry name" value="crtI_fam"/>
    <property type="match status" value="1"/>
</dbReference>
<comment type="pathway">
    <text evidence="1 5">Carotenoid biosynthesis.</text>
</comment>
<dbReference type="Proteomes" id="UP000094463">
    <property type="component" value="Chromosome"/>
</dbReference>
<dbReference type="PANTHER" id="PTHR43734:SF1">
    <property type="entry name" value="PHYTOENE DESATURASE"/>
    <property type="match status" value="1"/>
</dbReference>
<gene>
    <name evidence="7" type="primary">crtP-2</name>
    <name evidence="7" type="ORF">BBEV_1363</name>
</gene>
<dbReference type="InterPro" id="IPR014105">
    <property type="entry name" value="Carotenoid/retinoid_OxRdtase"/>
</dbReference>
<evidence type="ECO:0000313" key="7">
    <source>
        <dbReference type="EMBL" id="AOM82726.1"/>
    </source>
</evidence>
<dbReference type="EC" id="1.3.-.-" evidence="7"/>
<dbReference type="GO" id="GO:0016491">
    <property type="term" value="F:oxidoreductase activity"/>
    <property type="evidence" value="ECO:0007669"/>
    <property type="project" value="UniProtKB-KW"/>
</dbReference>
<comment type="similarity">
    <text evidence="4">Belongs to the carotenoid/retinoid oxidoreductase family. CrtN subfamily.</text>
</comment>
<evidence type="ECO:0000256" key="4">
    <source>
        <dbReference type="ARBA" id="ARBA00038322"/>
    </source>
</evidence>
<keyword evidence="8" id="KW-1185">Reference proteome</keyword>
<reference evidence="7 8" key="1">
    <citation type="submission" date="2015-08" db="EMBL/GenBank/DDBJ databases">
        <title>The complete genome sequence of Bacillus beveridgei MLTeJB.</title>
        <authorList>
            <person name="Hanson T.E."/>
            <person name="Mesa C."/>
            <person name="Basesman S.M."/>
            <person name="Oremland R.S."/>
        </authorList>
    </citation>
    <scope>NUCLEOTIDE SEQUENCE [LARGE SCALE GENOMIC DNA]</scope>
    <source>
        <strain evidence="7 8">MLTeJB</strain>
    </source>
</reference>
<evidence type="ECO:0000256" key="1">
    <source>
        <dbReference type="ARBA" id="ARBA00004829"/>
    </source>
</evidence>
<keyword evidence="2 5" id="KW-0125">Carotenoid biosynthesis</keyword>
<accession>A0A1D7QUM6</accession>
<proteinExistence type="inferred from homology"/>
<organism evidence="7 8">
    <name type="scientific">Salisediminibacterium beveridgei</name>
    <dbReference type="NCBI Taxonomy" id="632773"/>
    <lineage>
        <taxon>Bacteria</taxon>
        <taxon>Bacillati</taxon>
        <taxon>Bacillota</taxon>
        <taxon>Bacilli</taxon>
        <taxon>Bacillales</taxon>
        <taxon>Bacillaceae</taxon>
        <taxon>Salisediminibacterium</taxon>
    </lineage>
</organism>
<dbReference type="RefSeq" id="WP_069364782.1">
    <property type="nucleotide sequence ID" value="NZ_CP012502.1"/>
</dbReference>
<evidence type="ECO:0000256" key="5">
    <source>
        <dbReference type="RuleBase" id="RU362075"/>
    </source>
</evidence>
<dbReference type="SUPFAM" id="SSF51905">
    <property type="entry name" value="FAD/NAD(P)-binding domain"/>
    <property type="match status" value="1"/>
</dbReference>
<dbReference type="OrthoDB" id="9814556at2"/>
<dbReference type="KEGG" id="bbev:BBEV_1363"/>
<evidence type="ECO:0000256" key="3">
    <source>
        <dbReference type="ARBA" id="ARBA00023002"/>
    </source>
</evidence>
<evidence type="ECO:0000256" key="2">
    <source>
        <dbReference type="ARBA" id="ARBA00022746"/>
    </source>
</evidence>
<protein>
    <submittedName>
        <fullName evidence="7">Phytoene desaturase, neurosporene or lycopene producing / 4,4'-diapolycopene oxidase</fullName>
        <ecNumber evidence="7">1.3.-.-</ecNumber>
    </submittedName>
</protein>
<dbReference type="InterPro" id="IPR002937">
    <property type="entry name" value="Amino_oxidase"/>
</dbReference>
<feature type="domain" description="Amine oxidase" evidence="6">
    <location>
        <begin position="14"/>
        <end position="484"/>
    </location>
</feature>
<name>A0A1D7QUM6_9BACI</name>
<dbReference type="InterPro" id="IPR036188">
    <property type="entry name" value="FAD/NAD-bd_sf"/>
</dbReference>
<dbReference type="PANTHER" id="PTHR43734">
    <property type="entry name" value="PHYTOENE DESATURASE"/>
    <property type="match status" value="1"/>
</dbReference>
<dbReference type="STRING" id="632773.BBEV_1363"/>
<dbReference type="AlphaFoldDB" id="A0A1D7QUM6"/>
<dbReference type="Pfam" id="PF01593">
    <property type="entry name" value="Amino_oxidase"/>
    <property type="match status" value="1"/>
</dbReference>
<keyword evidence="3 5" id="KW-0560">Oxidoreductase</keyword>
<dbReference type="EMBL" id="CP012502">
    <property type="protein sequence ID" value="AOM82726.1"/>
    <property type="molecule type" value="Genomic_DNA"/>
</dbReference>
<evidence type="ECO:0000313" key="8">
    <source>
        <dbReference type="Proteomes" id="UP000094463"/>
    </source>
</evidence>
<sequence>MTITKKAVIIGGGLGGLSAAISLRAADYEVTILEKNQHLGGKLHEVKLGDASFDFGPNTITMPHVFQNVLNDAGLNPDDYFTFSRLDSHTKNVFADGSSLMFHSDKDRMIQELANFDDESALRYPAYLKETEKLYTLANTHFFHRTFSSWRDYLSVPLAKGTMMARPLETLDHFHRKFFKDERIVSAFNRYATYIGSSPFLTPATFGLIGHLEMSQGVFYANGGNHTISDGFAKACKDLGIIVHTGCEVISSTIQNGAIQEVLTQDGNTFSGDAFVLNGDLLTQSERILGEHGSAHMTNKPEPSVSAFVVMASVNTRFDLHHHQVFFGQDPSLEFDQLFRKHSFGEDPTIYICTSSKSDPAVSPSGDNLFILLNAPPLQADLSLSEHPDETKKRIYKILSEKKISIEDHLITDQVVGQLDIAKRFHAYRGALYGLSSNRQRDTFLRPFNKSASVSNLYFAGGSTHPGGGSPMVVLSGKNVANLIVTNHSQIKRT</sequence>
<dbReference type="PATRIC" id="fig|632773.3.peg.1438"/>
<dbReference type="Gene3D" id="3.50.50.60">
    <property type="entry name" value="FAD/NAD(P)-binding domain"/>
    <property type="match status" value="2"/>
</dbReference>